<proteinExistence type="predicted"/>
<keyword evidence="3" id="KW-1185">Reference proteome</keyword>
<gene>
    <name evidence="2" type="ORF">GCM10023165_52290</name>
</gene>
<name>A0ABP8IFZ0_9BURK</name>
<feature type="signal peptide" evidence="1">
    <location>
        <begin position="1"/>
        <end position="19"/>
    </location>
</feature>
<evidence type="ECO:0000313" key="3">
    <source>
        <dbReference type="Proteomes" id="UP001500975"/>
    </source>
</evidence>
<keyword evidence="1" id="KW-0732">Signal</keyword>
<dbReference type="RefSeq" id="WP_345541681.1">
    <property type="nucleotide sequence ID" value="NZ_BAABGJ010000081.1"/>
</dbReference>
<dbReference type="Proteomes" id="UP001500975">
    <property type="component" value="Unassembled WGS sequence"/>
</dbReference>
<evidence type="ECO:0000256" key="1">
    <source>
        <dbReference type="SAM" id="SignalP"/>
    </source>
</evidence>
<evidence type="ECO:0008006" key="4">
    <source>
        <dbReference type="Google" id="ProtNLM"/>
    </source>
</evidence>
<reference evidence="3" key="1">
    <citation type="journal article" date="2019" name="Int. J. Syst. Evol. Microbiol.">
        <title>The Global Catalogue of Microorganisms (GCM) 10K type strain sequencing project: providing services to taxonomists for standard genome sequencing and annotation.</title>
        <authorList>
            <consortium name="The Broad Institute Genomics Platform"/>
            <consortium name="The Broad Institute Genome Sequencing Center for Infectious Disease"/>
            <person name="Wu L."/>
            <person name="Ma J."/>
        </authorList>
    </citation>
    <scope>NUCLEOTIDE SEQUENCE [LARGE SCALE GENOMIC DNA]</scope>
    <source>
        <strain evidence="3">JCM 17804</strain>
    </source>
</reference>
<accession>A0ABP8IFZ0</accession>
<organism evidence="2 3">
    <name type="scientific">Variovorax defluvii</name>
    <dbReference type="NCBI Taxonomy" id="913761"/>
    <lineage>
        <taxon>Bacteria</taxon>
        <taxon>Pseudomonadati</taxon>
        <taxon>Pseudomonadota</taxon>
        <taxon>Betaproteobacteria</taxon>
        <taxon>Burkholderiales</taxon>
        <taxon>Comamonadaceae</taxon>
        <taxon>Variovorax</taxon>
    </lineage>
</organism>
<protein>
    <recommendedName>
        <fullName evidence="4">Amine oxidase</fullName>
    </recommendedName>
</protein>
<sequence length="265" mass="28575">MTRHLIALTLALGGLVAHAGEAQAPSPSPAQEAESILGAETMGVAIYRHERAIAAATEAVLKLPAFQRDPRVQGWITEELGDSIAVTYVDRTPSALYRVTVAIADNEIRDVTTFDVPSRLSPFEAGAAGARQLAMRSAFEPCSEQYNAVVLPAEAVDTPRRWVVYLLPAATSHKVVPLGGTYRVITEGPAVLAQRGFTRTCLALRQDPRAAGLYLTHVMDATPTEAHVFWSLWARQPMYVGTPDGKVWAVHKGRINRTGPDAAKG</sequence>
<comment type="caution">
    <text evidence="2">The sequence shown here is derived from an EMBL/GenBank/DDBJ whole genome shotgun (WGS) entry which is preliminary data.</text>
</comment>
<dbReference type="EMBL" id="BAABGJ010000081">
    <property type="protein sequence ID" value="GAA4357882.1"/>
    <property type="molecule type" value="Genomic_DNA"/>
</dbReference>
<feature type="chain" id="PRO_5046696271" description="Amine oxidase" evidence="1">
    <location>
        <begin position="20"/>
        <end position="265"/>
    </location>
</feature>
<evidence type="ECO:0000313" key="2">
    <source>
        <dbReference type="EMBL" id="GAA4357882.1"/>
    </source>
</evidence>